<protein>
    <recommendedName>
        <fullName evidence="5">Periplasmic heavy metal sensor</fullName>
    </recommendedName>
</protein>
<dbReference type="PATRIC" id="fig|1294273.3.peg.32"/>
<evidence type="ECO:0000256" key="2">
    <source>
        <dbReference type="SAM" id="Phobius"/>
    </source>
</evidence>
<name>W8SJ41_9RHOB</name>
<accession>W8SJ41</accession>
<feature type="transmembrane region" description="Helical" evidence="2">
    <location>
        <begin position="27"/>
        <end position="47"/>
    </location>
</feature>
<dbReference type="RefSeq" id="WP_025310454.1">
    <property type="nucleotide sequence ID" value="NZ_CP004372.1"/>
</dbReference>
<evidence type="ECO:0000313" key="3">
    <source>
        <dbReference type="EMBL" id="AHM02505.1"/>
    </source>
</evidence>
<dbReference type="AlphaFoldDB" id="W8SJ41"/>
<evidence type="ECO:0000256" key="1">
    <source>
        <dbReference type="SAM" id="MobiDB-lite"/>
    </source>
</evidence>
<feature type="region of interest" description="Disordered" evidence="1">
    <location>
        <begin position="1"/>
        <end position="21"/>
    </location>
</feature>
<dbReference type="STRING" id="1294273.roselon_00038"/>
<dbReference type="KEGG" id="red:roselon_00038"/>
<evidence type="ECO:0000313" key="4">
    <source>
        <dbReference type="Proteomes" id="UP000019593"/>
    </source>
</evidence>
<dbReference type="InterPro" id="IPR025961">
    <property type="entry name" value="Metal_resist"/>
</dbReference>
<keyword evidence="2" id="KW-1133">Transmembrane helix</keyword>
<reference evidence="3 4" key="1">
    <citation type="submission" date="2013-03" db="EMBL/GenBank/DDBJ databases">
        <authorList>
            <person name="Fiebig A."/>
            <person name="Goeker M."/>
            <person name="Klenk H.-P.P."/>
        </authorList>
    </citation>
    <scope>NUCLEOTIDE SEQUENCE [LARGE SCALE GENOMIC DNA]</scope>
    <source>
        <strain evidence="4">DSM 19469</strain>
    </source>
</reference>
<dbReference type="HOGENOM" id="CLU_122852_0_0_5"/>
<keyword evidence="2" id="KW-0812">Transmembrane</keyword>
<sequence>MSDPNTPQTPTPPDAAPRRKTGPVVKLVLAVSLALNVLIMGLVAGAVTGRIGPSGPDELPALRALGLGPFAVALDRDGRAAVRDALGERRAALRAERRIIGDSLRAVQMALRADPFDRAGASAAMVRSRAAAEALQRHGQEALLDHLQSLPLERRIALADDLGRAMRRFDGRAPDRAPDR</sequence>
<dbReference type="Pfam" id="PF13801">
    <property type="entry name" value="Metal_resist"/>
    <property type="match status" value="1"/>
</dbReference>
<keyword evidence="2" id="KW-0472">Membrane</keyword>
<keyword evidence="4" id="KW-1185">Reference proteome</keyword>
<proteinExistence type="predicted"/>
<gene>
    <name evidence="3" type="ORF">roselon_00038</name>
</gene>
<dbReference type="EMBL" id="CP004372">
    <property type="protein sequence ID" value="AHM02505.1"/>
    <property type="molecule type" value="Genomic_DNA"/>
</dbReference>
<evidence type="ECO:0008006" key="5">
    <source>
        <dbReference type="Google" id="ProtNLM"/>
    </source>
</evidence>
<dbReference type="Proteomes" id="UP000019593">
    <property type="component" value="Chromosome"/>
</dbReference>
<organism evidence="3 4">
    <name type="scientific">Roseicyclus elongatus DSM 19469</name>
    <dbReference type="NCBI Taxonomy" id="1294273"/>
    <lineage>
        <taxon>Bacteria</taxon>
        <taxon>Pseudomonadati</taxon>
        <taxon>Pseudomonadota</taxon>
        <taxon>Alphaproteobacteria</taxon>
        <taxon>Rhodobacterales</taxon>
        <taxon>Roseobacteraceae</taxon>
        <taxon>Roseicyclus</taxon>
    </lineage>
</organism>